<keyword evidence="1" id="KW-0812">Transmembrane</keyword>
<dbReference type="Proteomes" id="UP000435243">
    <property type="component" value="Unassembled WGS sequence"/>
</dbReference>
<evidence type="ECO:0000313" key="4">
    <source>
        <dbReference type="Proteomes" id="UP000435243"/>
    </source>
</evidence>
<gene>
    <name evidence="3" type="ORF">GRI32_10175</name>
</gene>
<sequence length="775" mass="85648">MPTSKERNSASERMRHAFWAGLIALVLSFLTVFDVFDQLTWVAQSRLATFEASGDIVYVGTDEDLTDPGYPQRRVELAETLDRLREEGVSRVYIDMVFNRPSTVKADEVLNAAMRAGGENIVLVQNYATGLNGEDRLERSASSVSRNVAQVATNRWENYLGFTWQMPFIVTHRDEQFTSLPASLAGLTSNSHEQFPINYSFDLASIPSYRYQDLQLEKAPLGQRDGIAADVAGKLVVLGVSNRSQTNSANIPGHMGVPNSLVSIYAAETLMAGLTKVISGYLVLLFAFLVLCILSQTQNSRLRHSYYAAMFIGLLASAFVAAQMGAKISIAAAIAQLLIFGLFRARTKWKSSFRMVDPDTNLPTFAALEADKATAETVPTIIVAKIHRFEEVRKTLPADLHAEYLLRIVGRLKAAKKEATIYLGQGHLIAWTFPEKEPALIREHLEGLRALFSSPLLVGENQVDVGITFGVDITPSPNVTRRVAAAVSAAERTTETYEPIEIAELASDEDLIWNISLQARIDSALSNGEIYLIYQPKILVQSGELVGVEALVRWRDPVKGLIPPDHFIRQCENAGRMTHLTRHVLEEACLAGNAFEDRGLKLPIAVNISATLVHERDIVRMVREVLDETGFDPLRLTLEITETYRISNFEAAHDVLSELAALGPKISMDDFGVGAASLEALQRLPFSELKIDRMFTSAMNTDAKAAGIVRHVLRLGKELRIIVVAEGVEDGSTLTLLRDSGCLVAQGFAISRPISFDEILKFQRFSIPEELRKMV</sequence>
<dbReference type="OrthoDB" id="7462471at2"/>
<keyword evidence="1" id="KW-1133">Transmembrane helix</keyword>
<evidence type="ECO:0000256" key="1">
    <source>
        <dbReference type="SAM" id="Phobius"/>
    </source>
</evidence>
<feature type="transmembrane region" description="Helical" evidence="1">
    <location>
        <begin position="270"/>
        <end position="294"/>
    </location>
</feature>
<organism evidence="3 4">
    <name type="scientific">Alteraurantiacibacter aestuarii</name>
    <dbReference type="NCBI Taxonomy" id="650004"/>
    <lineage>
        <taxon>Bacteria</taxon>
        <taxon>Pseudomonadati</taxon>
        <taxon>Pseudomonadota</taxon>
        <taxon>Alphaproteobacteria</taxon>
        <taxon>Sphingomonadales</taxon>
        <taxon>Erythrobacteraceae</taxon>
        <taxon>Alteraurantiacibacter</taxon>
    </lineage>
</organism>
<dbReference type="InterPro" id="IPR050706">
    <property type="entry name" value="Cyclic-di-GMP_PDE-like"/>
</dbReference>
<dbReference type="CDD" id="cd01948">
    <property type="entry name" value="EAL"/>
    <property type="match status" value="1"/>
</dbReference>
<evidence type="ECO:0000259" key="2">
    <source>
        <dbReference type="PROSITE" id="PS50883"/>
    </source>
</evidence>
<dbReference type="PROSITE" id="PS50883">
    <property type="entry name" value="EAL"/>
    <property type="match status" value="1"/>
</dbReference>
<dbReference type="SMART" id="SM01080">
    <property type="entry name" value="CHASE2"/>
    <property type="match status" value="1"/>
</dbReference>
<dbReference type="Pfam" id="PF05226">
    <property type="entry name" value="CHASE2"/>
    <property type="match status" value="1"/>
</dbReference>
<dbReference type="AlphaFoldDB" id="A0A844ZPY1"/>
<dbReference type="InterPro" id="IPR035919">
    <property type="entry name" value="EAL_sf"/>
</dbReference>
<dbReference type="InterPro" id="IPR043128">
    <property type="entry name" value="Rev_trsase/Diguanyl_cyclase"/>
</dbReference>
<protein>
    <submittedName>
        <fullName evidence="3">EAL domain-containing protein</fullName>
    </submittedName>
</protein>
<feature type="transmembrane region" description="Helical" evidence="1">
    <location>
        <begin position="17"/>
        <end position="36"/>
    </location>
</feature>
<dbReference type="SUPFAM" id="SSF141868">
    <property type="entry name" value="EAL domain-like"/>
    <property type="match status" value="1"/>
</dbReference>
<accession>A0A844ZPY1</accession>
<feature type="domain" description="EAL" evidence="2">
    <location>
        <begin position="514"/>
        <end position="767"/>
    </location>
</feature>
<dbReference type="PANTHER" id="PTHR33121:SF71">
    <property type="entry name" value="OXYGEN SENSOR PROTEIN DOSP"/>
    <property type="match status" value="1"/>
</dbReference>
<feature type="transmembrane region" description="Helical" evidence="1">
    <location>
        <begin position="306"/>
        <end position="322"/>
    </location>
</feature>
<dbReference type="InterPro" id="IPR007890">
    <property type="entry name" value="CHASE2"/>
</dbReference>
<keyword evidence="4" id="KW-1185">Reference proteome</keyword>
<dbReference type="Gene3D" id="3.30.70.270">
    <property type="match status" value="1"/>
</dbReference>
<evidence type="ECO:0000313" key="3">
    <source>
        <dbReference type="EMBL" id="MXO89106.1"/>
    </source>
</evidence>
<dbReference type="Gene3D" id="3.20.20.450">
    <property type="entry name" value="EAL domain"/>
    <property type="match status" value="1"/>
</dbReference>
<keyword evidence="1" id="KW-0472">Membrane</keyword>
<dbReference type="SMART" id="SM00052">
    <property type="entry name" value="EAL"/>
    <property type="match status" value="1"/>
</dbReference>
<dbReference type="EMBL" id="WTYY01000005">
    <property type="protein sequence ID" value="MXO89106.1"/>
    <property type="molecule type" value="Genomic_DNA"/>
</dbReference>
<proteinExistence type="predicted"/>
<dbReference type="GO" id="GO:0071111">
    <property type="term" value="F:cyclic-guanylate-specific phosphodiesterase activity"/>
    <property type="evidence" value="ECO:0007669"/>
    <property type="project" value="InterPro"/>
</dbReference>
<reference evidence="3 4" key="1">
    <citation type="submission" date="2019-12" db="EMBL/GenBank/DDBJ databases">
        <title>Genomic-based taxomic classification of the family Erythrobacteraceae.</title>
        <authorList>
            <person name="Xu L."/>
        </authorList>
    </citation>
    <scope>NUCLEOTIDE SEQUENCE [LARGE SCALE GENOMIC DNA]</scope>
    <source>
        <strain evidence="3 4">JCM 16339</strain>
    </source>
</reference>
<dbReference type="Pfam" id="PF00563">
    <property type="entry name" value="EAL"/>
    <property type="match status" value="1"/>
</dbReference>
<dbReference type="PANTHER" id="PTHR33121">
    <property type="entry name" value="CYCLIC DI-GMP PHOSPHODIESTERASE PDEF"/>
    <property type="match status" value="1"/>
</dbReference>
<comment type="caution">
    <text evidence="3">The sequence shown here is derived from an EMBL/GenBank/DDBJ whole genome shotgun (WGS) entry which is preliminary data.</text>
</comment>
<dbReference type="InterPro" id="IPR001633">
    <property type="entry name" value="EAL_dom"/>
</dbReference>
<name>A0A844ZPY1_9SPHN</name>